<dbReference type="Proteomes" id="UP000724874">
    <property type="component" value="Unassembled WGS sequence"/>
</dbReference>
<dbReference type="AlphaFoldDB" id="A0A9P5TRA9"/>
<dbReference type="GO" id="GO:0016491">
    <property type="term" value="F:oxidoreductase activity"/>
    <property type="evidence" value="ECO:0007669"/>
    <property type="project" value="InterPro"/>
</dbReference>
<protein>
    <recommendedName>
        <fullName evidence="4">ER-bound oxygenase mpaB/mpaB'/Rubber oxygenase catalytic domain-containing protein</fullName>
    </recommendedName>
</protein>
<accession>A0A9P5TRA9</accession>
<comment type="caution">
    <text evidence="2">The sequence shown here is derived from an EMBL/GenBank/DDBJ whole genome shotgun (WGS) entry which is preliminary data.</text>
</comment>
<keyword evidence="1" id="KW-0812">Transmembrane</keyword>
<dbReference type="InterPro" id="IPR046366">
    <property type="entry name" value="MPAB"/>
</dbReference>
<feature type="transmembrane region" description="Helical" evidence="1">
    <location>
        <begin position="21"/>
        <end position="45"/>
    </location>
</feature>
<reference evidence="2" key="1">
    <citation type="submission" date="2020-11" db="EMBL/GenBank/DDBJ databases">
        <authorList>
            <consortium name="DOE Joint Genome Institute"/>
            <person name="Ahrendt S."/>
            <person name="Riley R."/>
            <person name="Andreopoulos W."/>
            <person name="LaButti K."/>
            <person name="Pangilinan J."/>
            <person name="Ruiz-duenas F.J."/>
            <person name="Barrasa J.M."/>
            <person name="Sanchez-Garcia M."/>
            <person name="Camarero S."/>
            <person name="Miyauchi S."/>
            <person name="Serrano A."/>
            <person name="Linde D."/>
            <person name="Babiker R."/>
            <person name="Drula E."/>
            <person name="Ayuso-Fernandez I."/>
            <person name="Pacheco R."/>
            <person name="Padilla G."/>
            <person name="Ferreira P."/>
            <person name="Barriuso J."/>
            <person name="Kellner H."/>
            <person name="Castanera R."/>
            <person name="Alfaro M."/>
            <person name="Ramirez L."/>
            <person name="Pisabarro A.G."/>
            <person name="Kuo A."/>
            <person name="Tritt A."/>
            <person name="Lipzen A."/>
            <person name="He G."/>
            <person name="Yan M."/>
            <person name="Ng V."/>
            <person name="Cullen D."/>
            <person name="Martin F."/>
            <person name="Rosso M.-N."/>
            <person name="Henrissat B."/>
            <person name="Hibbett D."/>
            <person name="Martinez A.T."/>
            <person name="Grigoriev I.V."/>
        </authorList>
    </citation>
    <scope>NUCLEOTIDE SEQUENCE</scope>
    <source>
        <strain evidence="2">AH 44721</strain>
    </source>
</reference>
<dbReference type="OrthoDB" id="545169at2759"/>
<evidence type="ECO:0008006" key="4">
    <source>
        <dbReference type="Google" id="ProtNLM"/>
    </source>
</evidence>
<evidence type="ECO:0000313" key="3">
    <source>
        <dbReference type="Proteomes" id="UP000724874"/>
    </source>
</evidence>
<keyword evidence="1" id="KW-1133">Transmembrane helix</keyword>
<evidence type="ECO:0000256" key="1">
    <source>
        <dbReference type="SAM" id="Phobius"/>
    </source>
</evidence>
<feature type="transmembrane region" description="Helical" evidence="1">
    <location>
        <begin position="289"/>
        <end position="311"/>
    </location>
</feature>
<keyword evidence="3" id="KW-1185">Reference proteome</keyword>
<name>A0A9P5TRA9_GYMJU</name>
<gene>
    <name evidence="2" type="ORF">CPB84DRAFT_1844115</name>
</gene>
<organism evidence="2 3">
    <name type="scientific">Gymnopilus junonius</name>
    <name type="common">Spectacular rustgill mushroom</name>
    <name type="synonym">Gymnopilus spectabilis subsp. junonius</name>
    <dbReference type="NCBI Taxonomy" id="109634"/>
    <lineage>
        <taxon>Eukaryota</taxon>
        <taxon>Fungi</taxon>
        <taxon>Dikarya</taxon>
        <taxon>Basidiomycota</taxon>
        <taxon>Agaricomycotina</taxon>
        <taxon>Agaricomycetes</taxon>
        <taxon>Agaricomycetidae</taxon>
        <taxon>Agaricales</taxon>
        <taxon>Agaricineae</taxon>
        <taxon>Hymenogastraceae</taxon>
        <taxon>Gymnopilus</taxon>
    </lineage>
</organism>
<evidence type="ECO:0000313" key="2">
    <source>
        <dbReference type="EMBL" id="KAF8906989.1"/>
    </source>
</evidence>
<sequence length="433" mass="49268">MDILLDILHYLIQRLPRQNDIIKHLGSVPALAYVAGGVIGWMTLWDNGRGSLTAEEAQKVILSPTMYDMPLLLNYAVAFALFKTYAIPSISKLLCQTNELKAKDTVSKRYADTELLIATVAGCPISGFTDPSFHMSNTGPNQKPAEDPRGTLALARINYLHSKYKISNGDFLYTLCLFALEPDTWVNRYGWRKLSPLERHAYYVFWAEFGRRMGIVGIPENFEALRERSMRECTWSRLIQIMIWLEVPSTSFSLLYPRFSGLKAFAGKIAISLLDDNVREAMMYPKQPWLLETFTGGLLVTVNLFQLYFMLSHSNDSWFFPVDIRLPKIDKKASCPRLYPTKWAARPWYRPESTSMLGYLRDKSLVTINYYTEMPGPHLKSSGYRIEEMASFSSLGPSRYENSGHDEVNREAAKMLGCPVTGPWSVEGRKVTA</sequence>
<dbReference type="EMBL" id="JADNYJ010000016">
    <property type="protein sequence ID" value="KAF8906989.1"/>
    <property type="molecule type" value="Genomic_DNA"/>
</dbReference>
<dbReference type="PANTHER" id="PTHR36124:SF1">
    <property type="entry name" value="ER-BOUND OXYGENASE MPAB_MPAB'_RUBBER OXYGENASE CATALYTIC DOMAIN-CONTAINING PROTEIN"/>
    <property type="match status" value="1"/>
</dbReference>
<keyword evidence="1" id="KW-0472">Membrane</keyword>
<dbReference type="PANTHER" id="PTHR36124">
    <property type="match status" value="1"/>
</dbReference>
<proteinExistence type="predicted"/>